<feature type="region of interest" description="Disordered" evidence="1">
    <location>
        <begin position="248"/>
        <end position="272"/>
    </location>
</feature>
<dbReference type="AlphaFoldDB" id="A0AAQ3JZ07"/>
<keyword evidence="2" id="KW-0413">Isomerase</keyword>
<dbReference type="Proteomes" id="UP001327560">
    <property type="component" value="Chromosome 2"/>
</dbReference>
<protein>
    <submittedName>
        <fullName evidence="2">Peptidyl-prolyl cis-trans isomerase CYP65</fullName>
    </submittedName>
</protein>
<dbReference type="GO" id="GO:0016853">
    <property type="term" value="F:isomerase activity"/>
    <property type="evidence" value="ECO:0007669"/>
    <property type="project" value="UniProtKB-KW"/>
</dbReference>
<reference evidence="2 3" key="1">
    <citation type="submission" date="2023-10" db="EMBL/GenBank/DDBJ databases">
        <title>Chromosome-scale genome assembly provides insights into flower coloration mechanisms of Canna indica.</title>
        <authorList>
            <person name="Li C."/>
        </authorList>
    </citation>
    <scope>NUCLEOTIDE SEQUENCE [LARGE SCALE GENOMIC DNA]</scope>
    <source>
        <tissue evidence="2">Flower</tissue>
    </source>
</reference>
<keyword evidence="3" id="KW-1185">Reference proteome</keyword>
<accession>A0AAQ3JZ07</accession>
<dbReference type="EMBL" id="CP136891">
    <property type="protein sequence ID" value="WOK97978.1"/>
    <property type="molecule type" value="Genomic_DNA"/>
</dbReference>
<evidence type="ECO:0000313" key="2">
    <source>
        <dbReference type="EMBL" id="WOK97978.1"/>
    </source>
</evidence>
<name>A0AAQ3JZ07_9LILI</name>
<organism evidence="2 3">
    <name type="scientific">Canna indica</name>
    <name type="common">Indian-shot</name>
    <dbReference type="NCBI Taxonomy" id="4628"/>
    <lineage>
        <taxon>Eukaryota</taxon>
        <taxon>Viridiplantae</taxon>
        <taxon>Streptophyta</taxon>
        <taxon>Embryophyta</taxon>
        <taxon>Tracheophyta</taxon>
        <taxon>Spermatophyta</taxon>
        <taxon>Magnoliopsida</taxon>
        <taxon>Liliopsida</taxon>
        <taxon>Zingiberales</taxon>
        <taxon>Cannaceae</taxon>
        <taxon>Canna</taxon>
    </lineage>
</organism>
<proteinExistence type="predicted"/>
<sequence length="282" mass="30683">MVGQPEDCHAQVAQPWRRRAASAAGAGHPGRRSVGRGTGRGAEEEINPASIPLLRLIPLAGSSFFALLKKRVLLVHVPDVVADRFLRPWSRLLDLFCEPFPEACGLFLLISLPSIAQATVAPSSTASWPAEYQSASATSVTPAATALSCSFCPADLDRMAKKPSRRDKSRLTNHLFGFFWMFIQMSHELEEIKITGVKIFLDPYLEPDEEEVKAQEEAKLADYENARVTGSVGVGSGIGKYLNARTSVTADSAGKEGAESDKSTKKRKVDVSSVEFKNFSGW</sequence>
<evidence type="ECO:0000256" key="1">
    <source>
        <dbReference type="SAM" id="MobiDB-lite"/>
    </source>
</evidence>
<evidence type="ECO:0000313" key="3">
    <source>
        <dbReference type="Proteomes" id="UP001327560"/>
    </source>
</evidence>
<gene>
    <name evidence="2" type="ORF">Cni_G06686</name>
</gene>
<feature type="region of interest" description="Disordered" evidence="1">
    <location>
        <begin position="21"/>
        <end position="42"/>
    </location>
</feature>
<feature type="compositionally biased region" description="Basic and acidic residues" evidence="1">
    <location>
        <begin position="253"/>
        <end position="263"/>
    </location>
</feature>